<evidence type="ECO:0008006" key="4">
    <source>
        <dbReference type="Google" id="ProtNLM"/>
    </source>
</evidence>
<keyword evidence="3" id="KW-1185">Reference proteome</keyword>
<feature type="chain" id="PRO_5045957209" description="Peptidase inhibitor I78 family protein" evidence="1">
    <location>
        <begin position="39"/>
        <end position="107"/>
    </location>
</feature>
<dbReference type="RefSeq" id="WP_265127964.1">
    <property type="nucleotide sequence ID" value="NZ_JAPCHY010000008.1"/>
</dbReference>
<dbReference type="EMBL" id="JAPCHY010000008">
    <property type="protein sequence ID" value="MCW4472979.1"/>
    <property type="molecule type" value="Genomic_DNA"/>
</dbReference>
<dbReference type="Gene3D" id="3.30.10.10">
    <property type="entry name" value="Trypsin Inhibitor V, subunit A"/>
    <property type="match status" value="1"/>
</dbReference>
<proteinExistence type="predicted"/>
<reference evidence="2 3" key="1">
    <citation type="submission" date="2022-10" db="EMBL/GenBank/DDBJ databases">
        <title>Xanthomonas sp. H13-6.</title>
        <authorList>
            <person name="Liu X."/>
            <person name="Deng Z."/>
            <person name="Jiang Y."/>
            <person name="Yu T."/>
            <person name="Ai J."/>
        </authorList>
    </citation>
    <scope>NUCLEOTIDE SEQUENCE [LARGE SCALE GENOMIC DNA]</scope>
    <source>
        <strain evidence="2 3">H13-6</strain>
    </source>
</reference>
<name>A0ABT3JWV1_9XANT</name>
<feature type="signal peptide" evidence="1">
    <location>
        <begin position="1"/>
        <end position="38"/>
    </location>
</feature>
<accession>A0ABT3JWV1</accession>
<protein>
    <recommendedName>
        <fullName evidence="4">Peptidase inhibitor I78 family protein</fullName>
    </recommendedName>
</protein>
<keyword evidence="1" id="KW-0732">Signal</keyword>
<sequence length="107" mass="11018">MTDIPSRPRFSAVRPLAAAVLLAAGLGACLSTPGPSVAGDGHCDASQVQWAVGEPGNEANMRKLASQSGAGLVNPVGPATVIARDHRDDRLRVYLDAGNIITAVRCE</sequence>
<evidence type="ECO:0000256" key="1">
    <source>
        <dbReference type="SAM" id="SignalP"/>
    </source>
</evidence>
<evidence type="ECO:0000313" key="2">
    <source>
        <dbReference type="EMBL" id="MCW4472979.1"/>
    </source>
</evidence>
<comment type="caution">
    <text evidence="2">The sequence shown here is derived from an EMBL/GenBank/DDBJ whole genome shotgun (WGS) entry which is preliminary data.</text>
</comment>
<evidence type="ECO:0000313" key="3">
    <source>
        <dbReference type="Proteomes" id="UP001209922"/>
    </source>
</evidence>
<gene>
    <name evidence="2" type="ORF">OK345_10730</name>
</gene>
<dbReference type="Proteomes" id="UP001209922">
    <property type="component" value="Unassembled WGS sequence"/>
</dbReference>
<dbReference type="PROSITE" id="PS51257">
    <property type="entry name" value="PROKAR_LIPOPROTEIN"/>
    <property type="match status" value="1"/>
</dbReference>
<organism evidence="2 3">
    <name type="scientific">Xanthomonas chitinilytica</name>
    <dbReference type="NCBI Taxonomy" id="2989819"/>
    <lineage>
        <taxon>Bacteria</taxon>
        <taxon>Pseudomonadati</taxon>
        <taxon>Pseudomonadota</taxon>
        <taxon>Gammaproteobacteria</taxon>
        <taxon>Lysobacterales</taxon>
        <taxon>Lysobacteraceae</taxon>
        <taxon>Xanthomonas</taxon>
    </lineage>
</organism>